<dbReference type="AlphaFoldDB" id="A0A6J4Q0M5"/>
<dbReference type="EMBL" id="CADCUW010000379">
    <property type="protein sequence ID" value="CAA9429861.1"/>
    <property type="molecule type" value="Genomic_DNA"/>
</dbReference>
<organism evidence="1">
    <name type="scientific">uncultured Rubrobacteraceae bacterium</name>
    <dbReference type="NCBI Taxonomy" id="349277"/>
    <lineage>
        <taxon>Bacteria</taxon>
        <taxon>Bacillati</taxon>
        <taxon>Actinomycetota</taxon>
        <taxon>Rubrobacteria</taxon>
        <taxon>Rubrobacterales</taxon>
        <taxon>Rubrobacteraceae</taxon>
        <taxon>environmental samples</taxon>
    </lineage>
</organism>
<gene>
    <name evidence="1" type="ORF">AVDCRST_MAG01-01-2845</name>
</gene>
<sequence length="41" mass="4643">AVVVRLRDEAYERLVVEVEDPEGAVERNNQAVEVHPAGRRD</sequence>
<name>A0A6J4Q0M5_9ACTN</name>
<accession>A0A6J4Q0M5</accession>
<feature type="non-terminal residue" evidence="1">
    <location>
        <position position="1"/>
    </location>
</feature>
<evidence type="ECO:0000313" key="1">
    <source>
        <dbReference type="EMBL" id="CAA9429861.1"/>
    </source>
</evidence>
<protein>
    <submittedName>
        <fullName evidence="1">Uncharacterized protein</fullName>
    </submittedName>
</protein>
<reference evidence="1" key="1">
    <citation type="submission" date="2020-02" db="EMBL/GenBank/DDBJ databases">
        <authorList>
            <person name="Meier V. D."/>
        </authorList>
    </citation>
    <scope>NUCLEOTIDE SEQUENCE</scope>
    <source>
        <strain evidence="1">AVDCRST_MAG01</strain>
    </source>
</reference>
<proteinExistence type="predicted"/>